<dbReference type="GO" id="GO:0005524">
    <property type="term" value="F:ATP binding"/>
    <property type="evidence" value="ECO:0007669"/>
    <property type="project" value="UniProtKB-KW"/>
</dbReference>
<protein>
    <recommendedName>
        <fullName evidence="11">Gnk2-homologous domain-containing protein</fullName>
    </recommendedName>
</protein>
<evidence type="ECO:0000256" key="4">
    <source>
        <dbReference type="ARBA" id="ARBA00022737"/>
    </source>
</evidence>
<dbReference type="GO" id="GO:0004674">
    <property type="term" value="F:protein serine/threonine kinase activity"/>
    <property type="evidence" value="ECO:0007669"/>
    <property type="project" value="UniProtKB-KW"/>
</dbReference>
<dbReference type="SUPFAM" id="SSF56112">
    <property type="entry name" value="Protein kinase-like (PK-like)"/>
    <property type="match status" value="1"/>
</dbReference>
<keyword evidence="6" id="KW-0418">Kinase</keyword>
<dbReference type="OrthoDB" id="1908121at2759"/>
<keyword evidence="9" id="KW-1133">Transmembrane helix</keyword>
<feature type="transmembrane region" description="Helical" evidence="9">
    <location>
        <begin position="264"/>
        <end position="286"/>
    </location>
</feature>
<feature type="domain" description="Gnk2-homologous" evidence="11">
    <location>
        <begin position="29"/>
        <end position="130"/>
    </location>
</feature>
<reference evidence="12 13" key="1">
    <citation type="submission" date="2019-06" db="EMBL/GenBank/DDBJ databases">
        <title>A chromosomal-level reference genome of Carpinus fangiana (Coryloideae, Betulaceae).</title>
        <authorList>
            <person name="Yang X."/>
            <person name="Wang Z."/>
            <person name="Zhang L."/>
            <person name="Hao G."/>
            <person name="Liu J."/>
            <person name="Yang Y."/>
        </authorList>
    </citation>
    <scope>NUCLEOTIDE SEQUENCE [LARGE SCALE GENOMIC DNA]</scope>
    <source>
        <strain evidence="12">Cfa_2016G</strain>
        <tissue evidence="12">Leaf</tissue>
    </source>
</reference>
<dbReference type="InterPro" id="IPR038408">
    <property type="entry name" value="GNK2_sf"/>
</dbReference>
<evidence type="ECO:0000313" key="13">
    <source>
        <dbReference type="Proteomes" id="UP000327013"/>
    </source>
</evidence>
<feature type="chain" id="PRO_5024347337" description="Gnk2-homologous domain-containing protein" evidence="10">
    <location>
        <begin position="31"/>
        <end position="476"/>
    </location>
</feature>
<keyword evidence="7" id="KW-0067">ATP-binding</keyword>
<dbReference type="InterPro" id="IPR011009">
    <property type="entry name" value="Kinase-like_dom_sf"/>
</dbReference>
<keyword evidence="9" id="KW-0472">Membrane</keyword>
<keyword evidence="2" id="KW-0808">Transferase</keyword>
<evidence type="ECO:0000256" key="5">
    <source>
        <dbReference type="ARBA" id="ARBA00022741"/>
    </source>
</evidence>
<keyword evidence="4" id="KW-0677">Repeat</keyword>
<keyword evidence="1" id="KW-0723">Serine/threonine-protein kinase</keyword>
<dbReference type="FunFam" id="3.30.430.20:FF:000015">
    <property type="entry name" value="Cysteine-rich receptor-like protein kinase 3"/>
    <property type="match status" value="1"/>
</dbReference>
<evidence type="ECO:0000259" key="11">
    <source>
        <dbReference type="PROSITE" id="PS51473"/>
    </source>
</evidence>
<dbReference type="CDD" id="cd23509">
    <property type="entry name" value="Gnk2-like"/>
    <property type="match status" value="2"/>
</dbReference>
<keyword evidence="3 10" id="KW-0732">Signal</keyword>
<dbReference type="PANTHER" id="PTHR47973">
    <property type="entry name" value="CYSTEINE-RICH RECEPTOR-LIKE PROTEIN KINASE 3"/>
    <property type="match status" value="1"/>
</dbReference>
<feature type="domain" description="Gnk2-homologous" evidence="11">
    <location>
        <begin position="138"/>
        <end position="246"/>
    </location>
</feature>
<dbReference type="Gene3D" id="3.30.430.20">
    <property type="entry name" value="Gnk2 domain, C-X8-C-X2-C motif"/>
    <property type="match status" value="2"/>
</dbReference>
<keyword evidence="5" id="KW-0547">Nucleotide-binding</keyword>
<dbReference type="EMBL" id="CM017328">
    <property type="protein sequence ID" value="KAE8124258.1"/>
    <property type="molecule type" value="Genomic_DNA"/>
</dbReference>
<dbReference type="InterPro" id="IPR052059">
    <property type="entry name" value="CR_Ser/Thr_kinase"/>
</dbReference>
<gene>
    <name evidence="12" type="ORF">FH972_019160</name>
</gene>
<organism evidence="12 13">
    <name type="scientific">Carpinus fangiana</name>
    <dbReference type="NCBI Taxonomy" id="176857"/>
    <lineage>
        <taxon>Eukaryota</taxon>
        <taxon>Viridiplantae</taxon>
        <taxon>Streptophyta</taxon>
        <taxon>Embryophyta</taxon>
        <taxon>Tracheophyta</taxon>
        <taxon>Spermatophyta</taxon>
        <taxon>Magnoliopsida</taxon>
        <taxon>eudicotyledons</taxon>
        <taxon>Gunneridae</taxon>
        <taxon>Pentapetalae</taxon>
        <taxon>rosids</taxon>
        <taxon>fabids</taxon>
        <taxon>Fagales</taxon>
        <taxon>Betulaceae</taxon>
        <taxon>Carpinus</taxon>
    </lineage>
</organism>
<feature type="signal peptide" evidence="10">
    <location>
        <begin position="1"/>
        <end position="30"/>
    </location>
</feature>
<dbReference type="InterPro" id="IPR002902">
    <property type="entry name" value="GNK2"/>
</dbReference>
<evidence type="ECO:0000313" key="12">
    <source>
        <dbReference type="EMBL" id="KAE8124258.1"/>
    </source>
</evidence>
<dbReference type="Pfam" id="PF01657">
    <property type="entry name" value="Stress-antifung"/>
    <property type="match status" value="2"/>
</dbReference>
<dbReference type="AlphaFoldDB" id="A0A5N6RPF1"/>
<sequence length="476" mass="52407">MQLPVPNPQKPRWLFLVFVFFFFSPSLSTAEGTLLCGSSKQDTSPNFIPNFTAAMKEVSKGVSESKWASHSVISPGPSIFTFAQCYDFLSHNECKACHSKSRTELPRCFPANSASIYLNGCYLRYDVHNFYNEAIDEDRDMVICGNPTYVHADQNFQREFTKRVHDIVRRVARNAVSDKGFAVEVEAGGSGVVPVYAMGQCWATQTTINCSKCMLDAAKKVSKCAPATDGRVMNAGCYLRYSTENFFSNDKEDELNERREASGIISSGIVLTVIALIGAALAYMRISRRKREKNKSICMDKSHLNFKYELLEKATNSFDGSRKLGQGGSGSVFKGILPDGTIVWRHYKANKITQSVDPALKGIYSEKVASNVLQIGLLCTQASVALRPSMFEVVEMLNDEERVIPSPKQPPFLNASVLSSGDTTTTCNPIIPSTPSSLSNNNKSSNGQSADEVSIFYSAESDISDFVSTFQSFKGS</sequence>
<dbReference type="Proteomes" id="UP000327013">
    <property type="component" value="Chromosome 8"/>
</dbReference>
<dbReference type="PROSITE" id="PS51473">
    <property type="entry name" value="GNK2"/>
    <property type="match status" value="2"/>
</dbReference>
<keyword evidence="9" id="KW-0812">Transmembrane</keyword>
<keyword evidence="8" id="KW-0675">Receptor</keyword>
<name>A0A5N6RPF1_9ROSI</name>
<evidence type="ECO:0000256" key="7">
    <source>
        <dbReference type="ARBA" id="ARBA00022840"/>
    </source>
</evidence>
<accession>A0A5N6RPF1</accession>
<evidence type="ECO:0000256" key="3">
    <source>
        <dbReference type="ARBA" id="ARBA00022729"/>
    </source>
</evidence>
<evidence type="ECO:0000256" key="9">
    <source>
        <dbReference type="SAM" id="Phobius"/>
    </source>
</evidence>
<evidence type="ECO:0000256" key="1">
    <source>
        <dbReference type="ARBA" id="ARBA00022527"/>
    </source>
</evidence>
<proteinExistence type="predicted"/>
<keyword evidence="13" id="KW-1185">Reference proteome</keyword>
<evidence type="ECO:0000256" key="2">
    <source>
        <dbReference type="ARBA" id="ARBA00022679"/>
    </source>
</evidence>
<dbReference type="Gene3D" id="3.30.200.20">
    <property type="entry name" value="Phosphorylase Kinase, domain 1"/>
    <property type="match status" value="1"/>
</dbReference>
<evidence type="ECO:0000256" key="6">
    <source>
        <dbReference type="ARBA" id="ARBA00022777"/>
    </source>
</evidence>
<evidence type="ECO:0000256" key="10">
    <source>
        <dbReference type="SAM" id="SignalP"/>
    </source>
</evidence>
<evidence type="ECO:0000256" key="8">
    <source>
        <dbReference type="ARBA" id="ARBA00023170"/>
    </source>
</evidence>